<dbReference type="Pfam" id="PF00621">
    <property type="entry name" value="RhoGEF"/>
    <property type="match status" value="1"/>
</dbReference>
<dbReference type="Gene3D" id="1.20.5.390">
    <property type="entry name" value="L1 transposable element, trimerization domain"/>
    <property type="match status" value="1"/>
</dbReference>
<dbReference type="Gene3D" id="1.20.900.10">
    <property type="entry name" value="Dbl homology (DH) domain"/>
    <property type="match status" value="1"/>
</dbReference>
<dbReference type="SMART" id="SM00325">
    <property type="entry name" value="RhoGEF"/>
    <property type="match status" value="1"/>
</dbReference>
<evidence type="ECO:0000313" key="7">
    <source>
        <dbReference type="Proteomes" id="UP000887013"/>
    </source>
</evidence>
<dbReference type="FunFam" id="2.30.30.40:FF:000072">
    <property type="entry name" value="Unconventional Myosin IB"/>
    <property type="match status" value="1"/>
</dbReference>
<dbReference type="InterPro" id="IPR000219">
    <property type="entry name" value="DH_dom"/>
</dbReference>
<dbReference type="InterPro" id="IPR036028">
    <property type="entry name" value="SH3-like_dom_sf"/>
</dbReference>
<dbReference type="SMART" id="SM00326">
    <property type="entry name" value="SH3"/>
    <property type="match status" value="1"/>
</dbReference>
<dbReference type="EMBL" id="BMAW01088276">
    <property type="protein sequence ID" value="GFS33834.1"/>
    <property type="molecule type" value="Genomic_DNA"/>
</dbReference>
<dbReference type="GO" id="GO:0005737">
    <property type="term" value="C:cytoplasm"/>
    <property type="evidence" value="ECO:0007669"/>
    <property type="project" value="TreeGrafter"/>
</dbReference>
<dbReference type="SUPFAM" id="SSF50044">
    <property type="entry name" value="SH3-domain"/>
    <property type="match status" value="1"/>
</dbReference>
<keyword evidence="7" id="KW-1185">Reference proteome</keyword>
<sequence length="640" mass="72285">MKSSTLTIKGNHHNNYVDYFKISRMITDSPVHLVKAVFNYKATNNDELCLKKGDVITVTQALEGGWWEGTLNGVTGWFPSNYVRELKTETLKPERNNVLPPPEVPLSPNLNDVKMYRGIVFQDILDTENNHLAELQNLIFKFINPLKDTDILSEMEYSYLVNNLEEVCNSSRVLLRMLEDVKSFPSDAQRIGGEFIRVSVYMKNIHLNYSSGHPKAAAVIEKHKDTLGKFMEEHGANPPGILTLTTGLSKPFRRLEKYPALLLELLRHTPENHVDRGDTQRAASLYRDIANSCASIRKQKEMEFEIMAGNIKGWEGESIHTLGNIVHLGSVVFLTDDQQRSSRFLVAFPEILVILSAKMGSFIYEGKLPLSSLMVRKMESSEGHPYAFEINGNLIQRITVICSSADSLNQWLNVFPSHSVRNSTPGSRHATLPRSSPSHSSQMRTSISPISSMQTLSTPQSHSSRSTSPEDKPNNRIAAAARQVSKKVWPNWNLRPHPPMRASLTSQNEVKLRRSNSYKKDKDHESEGDLPVRQMLDGMNCYDRSRNTMPSATASAPPRLNFEEDKIFIDGLDDDGTELKERTLVDTVYMLKDQILELKEEVSSLNKALSEEIKARKRLESLVRAHLPIQENHILPSLDG</sequence>
<dbReference type="SUPFAM" id="SSF50729">
    <property type="entry name" value="PH domain-like"/>
    <property type="match status" value="1"/>
</dbReference>
<feature type="domain" description="SH3" evidence="4">
    <location>
        <begin position="29"/>
        <end position="88"/>
    </location>
</feature>
<dbReference type="OrthoDB" id="443981at2759"/>
<proteinExistence type="predicted"/>
<dbReference type="CDD" id="cd11877">
    <property type="entry name" value="SH3_PIX"/>
    <property type="match status" value="1"/>
</dbReference>
<dbReference type="PROSITE" id="PS50010">
    <property type="entry name" value="DH_2"/>
    <property type="match status" value="1"/>
</dbReference>
<dbReference type="InterPro" id="IPR011993">
    <property type="entry name" value="PH-like_dom_sf"/>
</dbReference>
<dbReference type="PANTHER" id="PTHR46026:SF1">
    <property type="entry name" value="RHO-TYPE GUANINE NUCLEOTIDE EXCHANGE FACTOR, ISOFORM F"/>
    <property type="match status" value="1"/>
</dbReference>
<dbReference type="InterPro" id="IPR032409">
    <property type="entry name" value="GEF6/7_CC"/>
</dbReference>
<dbReference type="InterPro" id="IPR001452">
    <property type="entry name" value="SH3_domain"/>
</dbReference>
<evidence type="ECO:0000256" key="2">
    <source>
        <dbReference type="PROSITE-ProRule" id="PRU00192"/>
    </source>
</evidence>
<feature type="domain" description="DH" evidence="5">
    <location>
        <begin position="116"/>
        <end position="296"/>
    </location>
</feature>
<dbReference type="Pfam" id="PF16523">
    <property type="entry name" value="betaPIX_CC"/>
    <property type="match status" value="1"/>
</dbReference>
<evidence type="ECO:0000259" key="5">
    <source>
        <dbReference type="PROSITE" id="PS50010"/>
    </source>
</evidence>
<accession>A0A8X6I7V3</accession>
<dbReference type="GO" id="GO:0005085">
    <property type="term" value="F:guanyl-nucleotide exchange factor activity"/>
    <property type="evidence" value="ECO:0007669"/>
    <property type="project" value="InterPro"/>
</dbReference>
<dbReference type="PROSITE" id="PS50002">
    <property type="entry name" value="SH3"/>
    <property type="match status" value="1"/>
</dbReference>
<comment type="caution">
    <text evidence="6">The sequence shown here is derived from an EMBL/GenBank/DDBJ whole genome shotgun (WGS) entry which is preliminary data.</text>
</comment>
<dbReference type="GO" id="GO:0016192">
    <property type="term" value="P:vesicle-mediated transport"/>
    <property type="evidence" value="ECO:0007669"/>
    <property type="project" value="UniProtKB-ARBA"/>
</dbReference>
<feature type="compositionally biased region" description="Low complexity" evidence="3">
    <location>
        <begin position="455"/>
        <end position="467"/>
    </location>
</feature>
<dbReference type="CDD" id="cd00160">
    <property type="entry name" value="RhoGEF"/>
    <property type="match status" value="1"/>
</dbReference>
<keyword evidence="1 2" id="KW-0728">SH3 domain</keyword>
<dbReference type="SUPFAM" id="SSF48065">
    <property type="entry name" value="DBL homology domain (DH-domain)"/>
    <property type="match status" value="1"/>
</dbReference>
<feature type="region of interest" description="Disordered" evidence="3">
    <location>
        <begin position="488"/>
        <end position="528"/>
    </location>
</feature>
<evidence type="ECO:0000256" key="1">
    <source>
        <dbReference type="ARBA" id="ARBA00022443"/>
    </source>
</evidence>
<evidence type="ECO:0000256" key="3">
    <source>
        <dbReference type="SAM" id="MobiDB-lite"/>
    </source>
</evidence>
<feature type="region of interest" description="Disordered" evidence="3">
    <location>
        <begin position="419"/>
        <end position="475"/>
    </location>
</feature>
<evidence type="ECO:0000259" key="4">
    <source>
        <dbReference type="PROSITE" id="PS50002"/>
    </source>
</evidence>
<feature type="compositionally biased region" description="Basic and acidic residues" evidence="3">
    <location>
        <begin position="518"/>
        <end position="527"/>
    </location>
</feature>
<evidence type="ECO:0000313" key="6">
    <source>
        <dbReference type="EMBL" id="GFS33834.1"/>
    </source>
</evidence>
<gene>
    <name evidence="6" type="primary">Arhgef7</name>
    <name evidence="6" type="ORF">NPIL_295401</name>
</gene>
<dbReference type="Gene3D" id="2.30.30.40">
    <property type="entry name" value="SH3 Domains"/>
    <property type="match status" value="1"/>
</dbReference>
<name>A0A8X6I7V3_NEPPI</name>
<dbReference type="Gene3D" id="2.30.29.30">
    <property type="entry name" value="Pleckstrin-homology domain (PH domain)/Phosphotyrosine-binding domain (PTB)"/>
    <property type="match status" value="1"/>
</dbReference>
<protein>
    <submittedName>
        <fullName evidence="6">Rho guanine nucleotide exchange factor 7</fullName>
    </submittedName>
</protein>
<dbReference type="InterPro" id="IPR035899">
    <property type="entry name" value="DBL_dom_sf"/>
</dbReference>
<feature type="compositionally biased region" description="Polar residues" evidence="3">
    <location>
        <begin position="433"/>
        <end position="454"/>
    </location>
</feature>
<dbReference type="AlphaFoldDB" id="A0A8X6I7V3"/>
<dbReference type="Proteomes" id="UP000887013">
    <property type="component" value="Unassembled WGS sequence"/>
</dbReference>
<dbReference type="Pfam" id="PF07653">
    <property type="entry name" value="SH3_2"/>
    <property type="match status" value="1"/>
</dbReference>
<reference evidence="6" key="1">
    <citation type="submission" date="2020-08" db="EMBL/GenBank/DDBJ databases">
        <title>Multicomponent nature underlies the extraordinary mechanical properties of spider dragline silk.</title>
        <authorList>
            <person name="Kono N."/>
            <person name="Nakamura H."/>
            <person name="Mori M."/>
            <person name="Yoshida Y."/>
            <person name="Ohtoshi R."/>
            <person name="Malay A.D."/>
            <person name="Moran D.A.P."/>
            <person name="Tomita M."/>
            <person name="Numata K."/>
            <person name="Arakawa K."/>
        </authorList>
    </citation>
    <scope>NUCLEOTIDE SEQUENCE</scope>
</reference>
<organism evidence="6 7">
    <name type="scientific">Nephila pilipes</name>
    <name type="common">Giant wood spider</name>
    <name type="synonym">Nephila maculata</name>
    <dbReference type="NCBI Taxonomy" id="299642"/>
    <lineage>
        <taxon>Eukaryota</taxon>
        <taxon>Metazoa</taxon>
        <taxon>Ecdysozoa</taxon>
        <taxon>Arthropoda</taxon>
        <taxon>Chelicerata</taxon>
        <taxon>Arachnida</taxon>
        <taxon>Araneae</taxon>
        <taxon>Araneomorphae</taxon>
        <taxon>Entelegynae</taxon>
        <taxon>Araneoidea</taxon>
        <taxon>Nephilidae</taxon>
        <taxon>Nephila</taxon>
    </lineage>
</organism>
<dbReference type="PANTHER" id="PTHR46026">
    <property type="entry name" value="RHO-TYPE GUANINE NUCLEOTIDE EXCHANGE FACTOR, ISOFORM F"/>
    <property type="match status" value="1"/>
</dbReference>
<dbReference type="PRINTS" id="PR00452">
    <property type="entry name" value="SH3DOMAIN"/>
</dbReference>